<feature type="transmembrane region" description="Helical" evidence="6">
    <location>
        <begin position="330"/>
        <end position="351"/>
    </location>
</feature>
<feature type="transmembrane region" description="Helical" evidence="6">
    <location>
        <begin position="513"/>
        <end position="532"/>
    </location>
</feature>
<reference evidence="8" key="2">
    <citation type="submission" date="2016-02" db="EMBL/GenBank/DDBJ databases">
        <title>Genome sequencing of Aspergillus luchuensis NBRC 4314.</title>
        <authorList>
            <person name="Yamada O."/>
        </authorList>
    </citation>
    <scope>NUCLEOTIDE SEQUENCE [LARGE SCALE GENOMIC DNA]</scope>
    <source>
        <strain evidence="8">RIB 2604</strain>
    </source>
</reference>
<organism evidence="7 8">
    <name type="scientific">Aspergillus kawachii</name>
    <name type="common">White koji mold</name>
    <name type="synonym">Aspergillus awamori var. kawachi</name>
    <dbReference type="NCBI Taxonomy" id="1069201"/>
    <lineage>
        <taxon>Eukaryota</taxon>
        <taxon>Fungi</taxon>
        <taxon>Dikarya</taxon>
        <taxon>Ascomycota</taxon>
        <taxon>Pezizomycotina</taxon>
        <taxon>Eurotiomycetes</taxon>
        <taxon>Eurotiomycetidae</taxon>
        <taxon>Eurotiales</taxon>
        <taxon>Aspergillaceae</taxon>
        <taxon>Aspergillus</taxon>
        <taxon>Aspergillus subgen. Circumdati</taxon>
    </lineage>
</organism>
<dbReference type="AlphaFoldDB" id="A0A146F4S6"/>
<dbReference type="Proteomes" id="UP000075230">
    <property type="component" value="Unassembled WGS sequence"/>
</dbReference>
<feature type="transmembrane region" description="Helical" evidence="6">
    <location>
        <begin position="104"/>
        <end position="123"/>
    </location>
</feature>
<feature type="transmembrane region" description="Helical" evidence="6">
    <location>
        <begin position="130"/>
        <end position="150"/>
    </location>
</feature>
<proteinExistence type="inferred from homology"/>
<sequence length="540" mass="58672">MSRPEPDTATTLIATDRTPLLPAIAEDMPPPSSIANGHGHLRKVAENFPSIVWVIASIEFCERFAYFGVLGPMQNYIQNPRVDPIRSGGIGLGQAHATLVNQGFMIWCFLTPVLGAVVAEQYLGRVKTILYSAAIYGGGLAILVLSSLPAVRETVISLPGLLLSLFLIGVGTGGIKANVSPLLAEQCTSPGQVIRLLKSGETVIIDRELTVQRVFATYFLFINAGCLAALASVEIEQSYGFSAAFAIPMTVFIIGFIALMTSKDQYNSSAPDGSIIPNVLHALWITIKHKGNLNCARPALEPVESRYQEYPWTNSFIDDLQTALSASKVFLLYPFYWAAFSQLLTNFISQAATMQTHGIPNDILPYMNPITTLFLLPLLDRLIFPTVRNLGYPVHHFPRITAGFMVCALAMLYAAFVQRTIYVSPPCYDHPRSPTCMHGQVPNDVSVLLQVPAYILVASSECPASVAGLEYAYANAPKSMRSLIMALYLSTISVGTFLAMAVLPLTVDPKITWMYIVLAMAVFGAGAALWSVPVQRKEAG</sequence>
<evidence type="ECO:0000256" key="3">
    <source>
        <dbReference type="ARBA" id="ARBA00022692"/>
    </source>
</evidence>
<dbReference type="VEuPathDB" id="FungiDB:ASPFODRAFT_35061"/>
<gene>
    <name evidence="7" type="ORF">RIB2604_01000140</name>
</gene>
<dbReference type="GO" id="GO:0022857">
    <property type="term" value="F:transmembrane transporter activity"/>
    <property type="evidence" value="ECO:0007669"/>
    <property type="project" value="InterPro"/>
</dbReference>
<dbReference type="InterPro" id="IPR036259">
    <property type="entry name" value="MFS_trans_sf"/>
</dbReference>
<evidence type="ECO:0000256" key="4">
    <source>
        <dbReference type="ARBA" id="ARBA00022989"/>
    </source>
</evidence>
<evidence type="ECO:0000256" key="2">
    <source>
        <dbReference type="ARBA" id="ARBA00005982"/>
    </source>
</evidence>
<dbReference type="GO" id="GO:0016020">
    <property type="term" value="C:membrane"/>
    <property type="evidence" value="ECO:0007669"/>
    <property type="project" value="UniProtKB-SubCell"/>
</dbReference>
<keyword evidence="4 6" id="KW-1133">Transmembrane helix</keyword>
<feature type="transmembrane region" description="Helical" evidence="6">
    <location>
        <begin position="396"/>
        <end position="416"/>
    </location>
</feature>
<dbReference type="PANTHER" id="PTHR11654">
    <property type="entry name" value="OLIGOPEPTIDE TRANSPORTER-RELATED"/>
    <property type="match status" value="1"/>
</dbReference>
<dbReference type="Pfam" id="PF00854">
    <property type="entry name" value="PTR2"/>
    <property type="match status" value="1"/>
</dbReference>
<comment type="subcellular location">
    <subcellularLocation>
        <location evidence="1">Membrane</location>
        <topology evidence="1">Multi-pass membrane protein</topology>
    </subcellularLocation>
</comment>
<feature type="transmembrane region" description="Helical" evidence="6">
    <location>
        <begin position="214"/>
        <end position="233"/>
    </location>
</feature>
<accession>A0A146F4S6</accession>
<evidence type="ECO:0000256" key="5">
    <source>
        <dbReference type="ARBA" id="ARBA00023136"/>
    </source>
</evidence>
<reference evidence="7 8" key="1">
    <citation type="journal article" date="2016" name="DNA Res.">
        <title>Genome sequence of Aspergillus luchuensis NBRC 4314.</title>
        <authorList>
            <person name="Yamada O."/>
            <person name="Machida M."/>
            <person name="Hosoyama A."/>
            <person name="Goto M."/>
            <person name="Takahashi T."/>
            <person name="Futagami T."/>
            <person name="Yamagata Y."/>
            <person name="Takeuchi M."/>
            <person name="Kobayashi T."/>
            <person name="Koike H."/>
            <person name="Abe K."/>
            <person name="Asai K."/>
            <person name="Arita M."/>
            <person name="Fujita N."/>
            <person name="Fukuda K."/>
            <person name="Higa K."/>
            <person name="Horikawa H."/>
            <person name="Ishikawa T."/>
            <person name="Jinno K."/>
            <person name="Kato Y."/>
            <person name="Kirimura K."/>
            <person name="Mizutani O."/>
            <person name="Nakasone K."/>
            <person name="Sano M."/>
            <person name="Shiraishi Y."/>
            <person name="Tsukahara M."/>
            <person name="Gomi K."/>
        </authorList>
    </citation>
    <scope>NUCLEOTIDE SEQUENCE [LARGE SCALE GENOMIC DNA]</scope>
    <source>
        <strain evidence="7 8">RIB 2604</strain>
    </source>
</reference>
<dbReference type="InterPro" id="IPR000109">
    <property type="entry name" value="POT_fam"/>
</dbReference>
<feature type="transmembrane region" description="Helical" evidence="6">
    <location>
        <begin position="485"/>
        <end position="507"/>
    </location>
</feature>
<feature type="transmembrane region" description="Helical" evidence="6">
    <location>
        <begin position="239"/>
        <end position="259"/>
    </location>
</feature>
<feature type="transmembrane region" description="Helical" evidence="6">
    <location>
        <begin position="363"/>
        <end position="384"/>
    </location>
</feature>
<dbReference type="SUPFAM" id="SSF103473">
    <property type="entry name" value="MFS general substrate transporter"/>
    <property type="match status" value="1"/>
</dbReference>
<keyword evidence="3 6" id="KW-0812">Transmembrane</keyword>
<keyword evidence="5 6" id="KW-0472">Membrane</keyword>
<comment type="caution">
    <text evidence="7">The sequence shown here is derived from an EMBL/GenBank/DDBJ whole genome shotgun (WGS) entry which is preliminary data.</text>
</comment>
<name>A0A146F4S6_ASPKA</name>
<evidence type="ECO:0000256" key="1">
    <source>
        <dbReference type="ARBA" id="ARBA00004141"/>
    </source>
</evidence>
<protein>
    <submittedName>
        <fullName evidence="7">MFS peptide transporter Ptr2</fullName>
    </submittedName>
</protein>
<evidence type="ECO:0000256" key="6">
    <source>
        <dbReference type="SAM" id="Phobius"/>
    </source>
</evidence>
<evidence type="ECO:0000313" key="7">
    <source>
        <dbReference type="EMBL" id="GAT21127.1"/>
    </source>
</evidence>
<feature type="transmembrane region" description="Helical" evidence="6">
    <location>
        <begin position="156"/>
        <end position="175"/>
    </location>
</feature>
<dbReference type="Gene3D" id="1.20.1250.20">
    <property type="entry name" value="MFS general substrate transporter like domains"/>
    <property type="match status" value="1"/>
</dbReference>
<dbReference type="EMBL" id="BCWF01000010">
    <property type="protein sequence ID" value="GAT21127.1"/>
    <property type="molecule type" value="Genomic_DNA"/>
</dbReference>
<comment type="similarity">
    <text evidence="2">Belongs to the major facilitator superfamily. Proton-dependent oligopeptide transporter (POT/PTR) (TC 2.A.17) family.</text>
</comment>
<evidence type="ECO:0000313" key="8">
    <source>
        <dbReference type="Proteomes" id="UP000075230"/>
    </source>
</evidence>